<feature type="transmembrane region" description="Helical" evidence="8">
    <location>
        <begin position="461"/>
        <end position="479"/>
    </location>
</feature>
<feature type="transmembrane region" description="Helical" evidence="8">
    <location>
        <begin position="358"/>
        <end position="378"/>
    </location>
</feature>
<dbReference type="AlphaFoldDB" id="A0A4R2M8Q1"/>
<comment type="similarity">
    <text evidence="6">Belongs to the ABC-4 integral membrane protein family.</text>
</comment>
<name>A0A4R2M8Q1_RUBGE</name>
<feature type="transmembrane region" description="Helical" evidence="8">
    <location>
        <begin position="49"/>
        <end position="71"/>
    </location>
</feature>
<evidence type="ECO:0000256" key="5">
    <source>
        <dbReference type="ARBA" id="ARBA00023136"/>
    </source>
</evidence>
<dbReference type="EMBL" id="SLXD01000005">
    <property type="protein sequence ID" value="TCP03042.1"/>
    <property type="molecule type" value="Genomic_DNA"/>
</dbReference>
<dbReference type="InterPro" id="IPR050250">
    <property type="entry name" value="Macrolide_Exporter_MacB"/>
</dbReference>
<keyword evidence="5 8" id="KW-0472">Membrane</keyword>
<evidence type="ECO:0000256" key="3">
    <source>
        <dbReference type="ARBA" id="ARBA00022692"/>
    </source>
</evidence>
<dbReference type="GO" id="GO:0005886">
    <property type="term" value="C:plasma membrane"/>
    <property type="evidence" value="ECO:0007669"/>
    <property type="project" value="UniProtKB-SubCell"/>
</dbReference>
<feature type="region of interest" description="Disordered" evidence="7">
    <location>
        <begin position="1"/>
        <end position="26"/>
    </location>
</feature>
<protein>
    <submittedName>
        <fullName evidence="10">Putative ABC transport system permease protein</fullName>
    </submittedName>
</protein>
<gene>
    <name evidence="10" type="ORF">EV684_105208</name>
</gene>
<evidence type="ECO:0000256" key="8">
    <source>
        <dbReference type="SAM" id="Phobius"/>
    </source>
</evidence>
<dbReference type="GO" id="GO:0022857">
    <property type="term" value="F:transmembrane transporter activity"/>
    <property type="evidence" value="ECO:0007669"/>
    <property type="project" value="TreeGrafter"/>
</dbReference>
<dbReference type="Pfam" id="PF02687">
    <property type="entry name" value="FtsX"/>
    <property type="match status" value="1"/>
</dbReference>
<comment type="subcellular location">
    <subcellularLocation>
        <location evidence="1">Cell membrane</location>
        <topology evidence="1">Multi-pass membrane protein</topology>
    </subcellularLocation>
</comment>
<dbReference type="PANTHER" id="PTHR30572:SF4">
    <property type="entry name" value="ABC TRANSPORTER PERMEASE YTRF"/>
    <property type="match status" value="1"/>
</dbReference>
<accession>A0A4R2M8Q1</accession>
<feature type="transmembrane region" description="Helical" evidence="8">
    <location>
        <begin position="405"/>
        <end position="433"/>
    </location>
</feature>
<sequence length="496" mass="52202">MSPQDLSGAHSRSAGPAARPKGVPVTPRETSALLRLAWRNLLRNRRRSALTLAIVAVAAASSTLLGGYLAATVRTLETDTVRQVGHLQIVRRGALDFGRGQAARYALHGGDAVLAALRADPVLAPRLAVATAMLQAGGVAGRFEAGASTTFFGQGWEPQARARMLGWDGHALGIAALASPLDSGRPQAGVIGAGLAQQLGLCAELRVDGCKPMPEAAPAAPPASAAAWSEDLDRLGEQAAAARAPARGGAEIELLASGAGGAPNVVRLQLLAAQRLGQREADASHVAMPLPLAQRLVFGPDSQAVSALVLQLRHSADLPLVHAHLARWLALNRPDLELLDFETVQPAFRQVVMMFSTLFRFVVVLMVVLTLFSVGNTLNMAVSERTREIGTLRAIGWLRRRVQRLFLVEGALIGLLGAALGVVGAALLAAGLVNTGRFQWTPPSRGTPVPIAVDLISDPRLIPGVLLLFTLVACLCSWWPARRAAAQPIVEALRHV</sequence>
<dbReference type="OrthoDB" id="9770036at2"/>
<evidence type="ECO:0000259" key="9">
    <source>
        <dbReference type="Pfam" id="PF02687"/>
    </source>
</evidence>
<feature type="domain" description="ABC3 transporter permease C-terminal" evidence="9">
    <location>
        <begin position="361"/>
        <end position="488"/>
    </location>
</feature>
<evidence type="ECO:0000256" key="4">
    <source>
        <dbReference type="ARBA" id="ARBA00022989"/>
    </source>
</evidence>
<evidence type="ECO:0000256" key="1">
    <source>
        <dbReference type="ARBA" id="ARBA00004651"/>
    </source>
</evidence>
<evidence type="ECO:0000313" key="10">
    <source>
        <dbReference type="EMBL" id="TCP03042.1"/>
    </source>
</evidence>
<keyword evidence="3 8" id="KW-0812">Transmembrane</keyword>
<proteinExistence type="inferred from homology"/>
<dbReference type="Proteomes" id="UP000295106">
    <property type="component" value="Unassembled WGS sequence"/>
</dbReference>
<evidence type="ECO:0000313" key="11">
    <source>
        <dbReference type="Proteomes" id="UP000295106"/>
    </source>
</evidence>
<evidence type="ECO:0000256" key="7">
    <source>
        <dbReference type="SAM" id="MobiDB-lite"/>
    </source>
</evidence>
<dbReference type="InterPro" id="IPR003838">
    <property type="entry name" value="ABC3_permease_C"/>
</dbReference>
<keyword evidence="2" id="KW-1003">Cell membrane</keyword>
<comment type="caution">
    <text evidence="10">The sequence shown here is derived from an EMBL/GenBank/DDBJ whole genome shotgun (WGS) entry which is preliminary data.</text>
</comment>
<keyword evidence="4 8" id="KW-1133">Transmembrane helix</keyword>
<evidence type="ECO:0000256" key="6">
    <source>
        <dbReference type="ARBA" id="ARBA00038076"/>
    </source>
</evidence>
<evidence type="ECO:0000256" key="2">
    <source>
        <dbReference type="ARBA" id="ARBA00022475"/>
    </source>
</evidence>
<reference evidence="10 11" key="1">
    <citation type="submission" date="2019-03" db="EMBL/GenBank/DDBJ databases">
        <title>Genomic Encyclopedia of Type Strains, Phase IV (KMG-IV): sequencing the most valuable type-strain genomes for metagenomic binning, comparative biology and taxonomic classification.</title>
        <authorList>
            <person name="Goeker M."/>
        </authorList>
    </citation>
    <scope>NUCLEOTIDE SEQUENCE [LARGE SCALE GENOMIC DNA]</scope>
    <source>
        <strain evidence="10 11">DSM 1709</strain>
    </source>
</reference>
<organism evidence="10 11">
    <name type="scientific">Rubrivivax gelatinosus</name>
    <name type="common">Rhodocyclus gelatinosus</name>
    <name type="synonym">Rhodopseudomonas gelatinosa</name>
    <dbReference type="NCBI Taxonomy" id="28068"/>
    <lineage>
        <taxon>Bacteria</taxon>
        <taxon>Pseudomonadati</taxon>
        <taxon>Pseudomonadota</taxon>
        <taxon>Betaproteobacteria</taxon>
        <taxon>Burkholderiales</taxon>
        <taxon>Sphaerotilaceae</taxon>
        <taxon>Rubrivivax</taxon>
    </lineage>
</organism>
<dbReference type="PANTHER" id="PTHR30572">
    <property type="entry name" value="MEMBRANE COMPONENT OF TRANSPORTER-RELATED"/>
    <property type="match status" value="1"/>
</dbReference>